<dbReference type="SUPFAM" id="SSF55144">
    <property type="entry name" value="LigT-like"/>
    <property type="match status" value="1"/>
</dbReference>
<dbReference type="PANTHER" id="PTHR28141">
    <property type="entry name" value="2',3'-CYCLIC-NUCLEOTIDE 3'-PHOSPHODIESTERASE"/>
    <property type="match status" value="1"/>
</dbReference>
<organism evidence="1 2">
    <name type="scientific">Apatococcus lobatus</name>
    <dbReference type="NCBI Taxonomy" id="904363"/>
    <lineage>
        <taxon>Eukaryota</taxon>
        <taxon>Viridiplantae</taxon>
        <taxon>Chlorophyta</taxon>
        <taxon>core chlorophytes</taxon>
        <taxon>Trebouxiophyceae</taxon>
        <taxon>Chlorellales</taxon>
        <taxon>Chlorellaceae</taxon>
        <taxon>Apatococcus</taxon>
    </lineage>
</organism>
<dbReference type="EMBL" id="JALJOS010000012">
    <property type="protein sequence ID" value="KAK9832428.1"/>
    <property type="molecule type" value="Genomic_DNA"/>
</dbReference>
<sequence length="192" mass="21004">MKADQGSAVQSYSIWAQPSGVLANRLQTEIDHLAGLTNEAPSFLPHVTVVAGVEGTEQEVLQRATEAAAQIQKYVIGFESVSYGKMYFQCVYMLCEPSRPTLAAAAAARRVFGKDKGDHYMPHLSLLYSDIQVAQRAQIAEALQARLMTGTSTTANPLPEKSFLVDTLNVWLTPAGDKSLKSWKLVKQIPLH</sequence>
<dbReference type="InterPro" id="IPR009097">
    <property type="entry name" value="Cyclic_Pdiesterase"/>
</dbReference>
<dbReference type="GO" id="GO:0009187">
    <property type="term" value="P:cyclic nucleotide metabolic process"/>
    <property type="evidence" value="ECO:0007669"/>
    <property type="project" value="TreeGrafter"/>
</dbReference>
<evidence type="ECO:0000313" key="2">
    <source>
        <dbReference type="Proteomes" id="UP001438707"/>
    </source>
</evidence>
<dbReference type="Gene3D" id="3.90.1140.10">
    <property type="entry name" value="Cyclic phosphodiesterase"/>
    <property type="match status" value="1"/>
</dbReference>
<protein>
    <recommendedName>
        <fullName evidence="3">Cyclic phosphodiesterase</fullName>
    </recommendedName>
</protein>
<dbReference type="InterPro" id="IPR012386">
    <property type="entry name" value="Cyclic-nucl_3Pdiesterase"/>
</dbReference>
<comment type="caution">
    <text evidence="1">The sequence shown here is derived from an EMBL/GenBank/DDBJ whole genome shotgun (WGS) entry which is preliminary data.</text>
</comment>
<dbReference type="Pfam" id="PF07823">
    <property type="entry name" value="CPDase"/>
    <property type="match status" value="1"/>
</dbReference>
<dbReference type="AlphaFoldDB" id="A0AAW1RF43"/>
<dbReference type="GO" id="GO:0004113">
    <property type="term" value="F:2',3'-cyclic-nucleotide 3'-phosphodiesterase activity"/>
    <property type="evidence" value="ECO:0007669"/>
    <property type="project" value="TreeGrafter"/>
</dbReference>
<keyword evidence="2" id="KW-1185">Reference proteome</keyword>
<dbReference type="Proteomes" id="UP001438707">
    <property type="component" value="Unassembled WGS sequence"/>
</dbReference>
<evidence type="ECO:0008006" key="3">
    <source>
        <dbReference type="Google" id="ProtNLM"/>
    </source>
</evidence>
<evidence type="ECO:0000313" key="1">
    <source>
        <dbReference type="EMBL" id="KAK9832428.1"/>
    </source>
</evidence>
<name>A0AAW1RF43_9CHLO</name>
<dbReference type="PANTHER" id="PTHR28141:SF1">
    <property type="entry name" value="2',3'-CYCLIC-NUCLEOTIDE 3'-PHOSPHODIESTERASE"/>
    <property type="match status" value="1"/>
</dbReference>
<gene>
    <name evidence="1" type="ORF">WJX74_009958</name>
</gene>
<proteinExistence type="predicted"/>
<accession>A0AAW1RF43</accession>
<reference evidence="1 2" key="1">
    <citation type="journal article" date="2024" name="Nat. Commun.">
        <title>Phylogenomics reveals the evolutionary origins of lichenization in chlorophyte algae.</title>
        <authorList>
            <person name="Puginier C."/>
            <person name="Libourel C."/>
            <person name="Otte J."/>
            <person name="Skaloud P."/>
            <person name="Haon M."/>
            <person name="Grisel S."/>
            <person name="Petersen M."/>
            <person name="Berrin J.G."/>
            <person name="Delaux P.M."/>
            <person name="Dal Grande F."/>
            <person name="Keller J."/>
        </authorList>
    </citation>
    <scope>NUCLEOTIDE SEQUENCE [LARGE SCALE GENOMIC DNA]</scope>
    <source>
        <strain evidence="1 2">SAG 2145</strain>
    </source>
</reference>